<feature type="active site" evidence="7">
    <location>
        <position position="197"/>
    </location>
</feature>
<dbReference type="InterPro" id="IPR016036">
    <property type="entry name" value="Malonyl_transacylase_ACP-bd"/>
</dbReference>
<dbReference type="EMBL" id="GG693873">
    <property type="protein sequence ID" value="EES52667.1"/>
    <property type="molecule type" value="Genomic_DNA"/>
</dbReference>
<keyword evidence="4 6" id="KW-0012">Acyltransferase</keyword>
<dbReference type="Pfam" id="PF00698">
    <property type="entry name" value="Acyl_transf_1"/>
    <property type="match status" value="1"/>
</dbReference>
<reference evidence="9 10" key="1">
    <citation type="journal article" date="2009" name="Appl. Environ. Microbiol.">
        <title>Community genomic and proteomic analyses of chemoautotrophic iron-oxidizing "Leptospirillum rubarum" (Group II) and "Leptospirillum ferrodiazotrophum" (Group III) bacteria in acid mine drainage biofilms.</title>
        <authorList>
            <person name="Goltsman D.S."/>
            <person name="Denef V.J."/>
            <person name="Singer S.W."/>
            <person name="VerBerkmoes N.C."/>
            <person name="Lefsrud M."/>
            <person name="Mueller R.S."/>
            <person name="Dick G.J."/>
            <person name="Sun C.L."/>
            <person name="Wheeler K.E."/>
            <person name="Zemla A."/>
            <person name="Baker B.J."/>
            <person name="Hauser L."/>
            <person name="Land M."/>
            <person name="Shah M.B."/>
            <person name="Thelen M.P."/>
            <person name="Hettich R.L."/>
            <person name="Banfield J.F."/>
        </authorList>
    </citation>
    <scope>NUCLEOTIDE SEQUENCE [LARGE SCALE GENOMIC DNA]</scope>
</reference>
<gene>
    <name evidence="9" type="ORF">UBAL3_92050037</name>
</gene>
<dbReference type="GO" id="GO:0004314">
    <property type="term" value="F:[acyl-carrier-protein] S-malonyltransferase activity"/>
    <property type="evidence" value="ECO:0007669"/>
    <property type="project" value="UniProtKB-EC"/>
</dbReference>
<evidence type="ECO:0000256" key="6">
    <source>
        <dbReference type="PIRNR" id="PIRNR000446"/>
    </source>
</evidence>
<dbReference type="Proteomes" id="UP000009374">
    <property type="component" value="Unassembled WGS sequence"/>
</dbReference>
<feature type="domain" description="Malonyl-CoA:ACP transacylase (MAT)" evidence="8">
    <location>
        <begin position="6"/>
        <end position="306"/>
    </location>
</feature>
<dbReference type="Gene3D" id="3.40.366.10">
    <property type="entry name" value="Malonyl-Coenzyme A Acyl Carrier Protein, domain 2"/>
    <property type="match status" value="1"/>
</dbReference>
<dbReference type="SUPFAM" id="SSF52151">
    <property type="entry name" value="FabD/lysophospholipase-like"/>
    <property type="match status" value="1"/>
</dbReference>
<protein>
    <recommendedName>
        <fullName evidence="2 6">Malonyl CoA-acyl carrier protein transacylase</fullName>
        <ecNumber evidence="1 6">2.3.1.39</ecNumber>
    </recommendedName>
</protein>
<comment type="catalytic activity">
    <reaction evidence="5 6">
        <text>holo-[ACP] + malonyl-CoA = malonyl-[ACP] + CoA</text>
        <dbReference type="Rhea" id="RHEA:41792"/>
        <dbReference type="Rhea" id="RHEA-COMP:9623"/>
        <dbReference type="Rhea" id="RHEA-COMP:9685"/>
        <dbReference type="ChEBI" id="CHEBI:57287"/>
        <dbReference type="ChEBI" id="CHEBI:57384"/>
        <dbReference type="ChEBI" id="CHEBI:64479"/>
        <dbReference type="ChEBI" id="CHEBI:78449"/>
        <dbReference type="EC" id="2.3.1.39"/>
    </reaction>
</comment>
<dbReference type="InterPro" id="IPR014043">
    <property type="entry name" value="Acyl_transferase_dom"/>
</dbReference>
<dbReference type="SMART" id="SM00827">
    <property type="entry name" value="PKS_AT"/>
    <property type="match status" value="1"/>
</dbReference>
<dbReference type="PANTHER" id="PTHR42681:SF1">
    <property type="entry name" value="MALONYL-COA-ACYL CARRIER PROTEIN TRANSACYLASE, MITOCHONDRIAL"/>
    <property type="match status" value="1"/>
</dbReference>
<evidence type="ECO:0000256" key="2">
    <source>
        <dbReference type="ARBA" id="ARBA00018953"/>
    </source>
</evidence>
<evidence type="ECO:0000256" key="4">
    <source>
        <dbReference type="ARBA" id="ARBA00023315"/>
    </source>
</evidence>
<dbReference type="Gene3D" id="3.30.70.250">
    <property type="entry name" value="Malonyl-CoA ACP transacylase, ACP-binding"/>
    <property type="match status" value="1"/>
</dbReference>
<dbReference type="EC" id="2.3.1.39" evidence="1 6"/>
<dbReference type="FunFam" id="3.30.70.250:FF:000001">
    <property type="entry name" value="Malonyl CoA-acyl carrier protein transacylase"/>
    <property type="match status" value="1"/>
</dbReference>
<dbReference type="InterPro" id="IPR004410">
    <property type="entry name" value="Malonyl_CoA-ACP_transAc_FabD"/>
</dbReference>
<dbReference type="InterPro" id="IPR050858">
    <property type="entry name" value="Mal-CoA-ACP_Trans/PKS_FabD"/>
</dbReference>
<evidence type="ECO:0000256" key="7">
    <source>
        <dbReference type="PIRSR" id="PIRSR000446-1"/>
    </source>
</evidence>
<evidence type="ECO:0000313" key="10">
    <source>
        <dbReference type="Proteomes" id="UP000009374"/>
    </source>
</evidence>
<dbReference type="SUPFAM" id="SSF55048">
    <property type="entry name" value="Probable ACP-binding domain of malonyl-CoA ACP transacylase"/>
    <property type="match status" value="1"/>
</dbReference>
<dbReference type="InterPro" id="IPR016035">
    <property type="entry name" value="Acyl_Trfase/lysoPLipase"/>
</dbReference>
<keyword evidence="3 6" id="KW-0808">Transferase</keyword>
<proteinExistence type="inferred from homology"/>
<dbReference type="InterPro" id="IPR001227">
    <property type="entry name" value="Ac_transferase_dom_sf"/>
</dbReference>
<dbReference type="NCBIfam" id="TIGR00128">
    <property type="entry name" value="fabD"/>
    <property type="match status" value="1"/>
</dbReference>
<dbReference type="PIRSF" id="PIRSF000446">
    <property type="entry name" value="Mct"/>
    <property type="match status" value="1"/>
</dbReference>
<dbReference type="InterPro" id="IPR024925">
    <property type="entry name" value="Malonyl_CoA-ACP_transAc"/>
</dbReference>
<dbReference type="AlphaFoldDB" id="C6HXB5"/>
<organism evidence="9 10">
    <name type="scientific">Leptospirillum ferrodiazotrophum</name>
    <dbReference type="NCBI Taxonomy" id="412449"/>
    <lineage>
        <taxon>Bacteria</taxon>
        <taxon>Pseudomonadati</taxon>
        <taxon>Nitrospirota</taxon>
        <taxon>Nitrospiria</taxon>
        <taxon>Nitrospirales</taxon>
        <taxon>Nitrospiraceae</taxon>
        <taxon>Leptospirillum</taxon>
    </lineage>
</organism>
<evidence type="ECO:0000259" key="8">
    <source>
        <dbReference type="SMART" id="SM00827"/>
    </source>
</evidence>
<dbReference type="GO" id="GO:0005829">
    <property type="term" value="C:cytosol"/>
    <property type="evidence" value="ECO:0007669"/>
    <property type="project" value="TreeGrafter"/>
</dbReference>
<evidence type="ECO:0000256" key="3">
    <source>
        <dbReference type="ARBA" id="ARBA00022679"/>
    </source>
</evidence>
<name>C6HXB5_9BACT</name>
<comment type="similarity">
    <text evidence="6">Belongs to the fabD family.</text>
</comment>
<evidence type="ECO:0000256" key="5">
    <source>
        <dbReference type="ARBA" id="ARBA00048462"/>
    </source>
</evidence>
<keyword evidence="10" id="KW-1185">Reference proteome</keyword>
<feature type="active site" evidence="7">
    <location>
        <position position="86"/>
    </location>
</feature>
<sequence>MKTAYLFPGQGSQSPGMLDRFDASDEERLIDRASEILSADVRKISRNDPSGILDQTQWTQPLLLLCSILALGRLEEEAPSVVLGHSLGEYSAYVAAGALPLDEALLLVHRRGEFMQKAVPAGTGLMAAVLGPSREEIDRVLAEVRAQTGGVVSVANDNCPGQCVIAGQKETVEKAIDALRTAGVRKIVPLAVSVPSHTALMSPAARAMKELLDRTAFGPLNVPVVPNVTAAPVGPGEASSEIRDLLVRQLESPVEWTKSMETVIASGVTRFVEVGSGSVLTGLGKRVERQMGLPEKLTWVTTDPKVSKE</sequence>
<evidence type="ECO:0000313" key="9">
    <source>
        <dbReference type="EMBL" id="EES52667.1"/>
    </source>
</evidence>
<evidence type="ECO:0000256" key="1">
    <source>
        <dbReference type="ARBA" id="ARBA00013258"/>
    </source>
</evidence>
<dbReference type="PANTHER" id="PTHR42681">
    <property type="entry name" value="MALONYL-COA-ACYL CARRIER PROTEIN TRANSACYLASE, MITOCHONDRIAL"/>
    <property type="match status" value="1"/>
</dbReference>
<dbReference type="GO" id="GO:0006633">
    <property type="term" value="P:fatty acid biosynthetic process"/>
    <property type="evidence" value="ECO:0007669"/>
    <property type="project" value="TreeGrafter"/>
</dbReference>
<accession>C6HXB5</accession>